<keyword evidence="2" id="KW-0813">Transport</keyword>
<reference evidence="7 8" key="2">
    <citation type="journal article" date="2014" name="Stand. Genomic Sci.">
        <title>An updated genome annotation for the model marine bacterium Ruegeria pomeroyi DSS-3.</title>
        <authorList>
            <person name="Rivers A.R."/>
            <person name="Smith C.B."/>
            <person name="Moran M.A."/>
        </authorList>
    </citation>
    <scope>GENOME REANNOTATION</scope>
    <source>
        <strain evidence="8">ATCC 700808 / DSM 15171 / DSS-3</strain>
    </source>
</reference>
<accession>Q5LV77</accession>
<dbReference type="eggNOG" id="COG0683">
    <property type="taxonomic scope" value="Bacteria"/>
</dbReference>
<proteinExistence type="inferred from homology"/>
<evidence type="ECO:0000256" key="1">
    <source>
        <dbReference type="ARBA" id="ARBA00010062"/>
    </source>
</evidence>
<evidence type="ECO:0000256" key="4">
    <source>
        <dbReference type="ARBA" id="ARBA00022970"/>
    </source>
</evidence>
<reference evidence="7 8" key="1">
    <citation type="journal article" date="2004" name="Nature">
        <title>Genome sequence of Silicibacter pomeroyi reveals adaptations to the marine environment.</title>
        <authorList>
            <person name="Moran M.A."/>
            <person name="Buchan A."/>
            <person name="Gonzalez J.M."/>
            <person name="Heidelberg J.F."/>
            <person name="Whitman W.B."/>
            <person name="Kiene R.P."/>
            <person name="Henriksen J.R."/>
            <person name="King G.M."/>
            <person name="Belas R."/>
            <person name="Fuqua C."/>
            <person name="Brinkac L."/>
            <person name="Lewis M."/>
            <person name="Johri S."/>
            <person name="Weaver B."/>
            <person name="Pai G."/>
            <person name="Eisen J.A."/>
            <person name="Rahe E."/>
            <person name="Sheldon W.M."/>
            <person name="Ye W."/>
            <person name="Miller T.R."/>
            <person name="Carlton J."/>
            <person name="Rasko D.A."/>
            <person name="Paulsen I.T."/>
            <person name="Ren Q."/>
            <person name="Daugherty S.C."/>
            <person name="Deboy R.T."/>
            <person name="Dodson R.J."/>
            <person name="Durkin A.S."/>
            <person name="Madupu R."/>
            <person name="Nelson W.C."/>
            <person name="Sullivan S.A."/>
            <person name="Rosovitz M.J."/>
            <person name="Haft D.H."/>
            <person name="Selengut J."/>
            <person name="Ward N."/>
        </authorList>
    </citation>
    <scope>NUCLEOTIDE SEQUENCE [LARGE SCALE GENOMIC DNA]</scope>
    <source>
        <strain evidence="8">ATCC 700808 / DSM 15171 / DSS-3</strain>
    </source>
</reference>
<sequence>MSLAACPTGGPPRQRPEQPARLRPTDQPEGNDMTLIRRTVLGALAALPLAALTPQIARAADTIVLGEVNSYTRLPAFTEPYKKGWELAIEQINAAGGVLGKDLVVVSRDDTGDPATAIRIAEELIAKEGAVMIFGTFLSNIGLAVADFANQKQVFFLASEPLSDALVWSKGNKYTYRLRPSTHMQAAMLAEQAAKLDAVKWATVAPNYAYGQDAVAAFKAELTRLRPDVQFVEEQWPPVFKIDAGPTVRAIEAAKPDAIYNVTFGGDLAKFVREGSLRYLFDDRPVVSLLTGEPEYLEPLQGETPNGWIVTGYPSTDIDTPEHKAFAEAYIAKFGEAPKTGSIVGYNSVLSIAAAITKAGSTETEAMLAAMEGLEVSSSPTGPFMFRAADHQSTMGAYVGKTALVDGQPKMVDWFYADGAAYLPSEEEAAKLRPAE</sequence>
<evidence type="ECO:0000259" key="6">
    <source>
        <dbReference type="Pfam" id="PF13458"/>
    </source>
</evidence>
<evidence type="ECO:0000256" key="3">
    <source>
        <dbReference type="ARBA" id="ARBA00022729"/>
    </source>
</evidence>
<dbReference type="InterPro" id="IPR051010">
    <property type="entry name" value="BCAA_transport"/>
</dbReference>
<dbReference type="SUPFAM" id="SSF53822">
    <property type="entry name" value="Periplasmic binding protein-like I"/>
    <property type="match status" value="1"/>
</dbReference>
<feature type="domain" description="Leucine-binding protein" evidence="6">
    <location>
        <begin position="78"/>
        <end position="401"/>
    </location>
</feature>
<feature type="region of interest" description="Disordered" evidence="5">
    <location>
        <begin position="1"/>
        <end position="31"/>
    </location>
</feature>
<dbReference type="EMBL" id="CP000031">
    <property type="protein sequence ID" value="AAV94130.1"/>
    <property type="molecule type" value="Genomic_DNA"/>
</dbReference>
<gene>
    <name evidence="7" type="ordered locus">SPO0825</name>
</gene>
<dbReference type="GO" id="GO:0006865">
    <property type="term" value="P:amino acid transport"/>
    <property type="evidence" value="ECO:0007669"/>
    <property type="project" value="UniProtKB-KW"/>
</dbReference>
<dbReference type="InterPro" id="IPR028082">
    <property type="entry name" value="Peripla_BP_I"/>
</dbReference>
<dbReference type="AlphaFoldDB" id="Q5LV77"/>
<keyword evidence="8" id="KW-1185">Reference proteome</keyword>
<evidence type="ECO:0000313" key="7">
    <source>
        <dbReference type="EMBL" id="AAV94130.1"/>
    </source>
</evidence>
<feature type="compositionally biased region" description="Basic and acidic residues" evidence="5">
    <location>
        <begin position="14"/>
        <end position="26"/>
    </location>
</feature>
<evidence type="ECO:0000313" key="8">
    <source>
        <dbReference type="Proteomes" id="UP000001023"/>
    </source>
</evidence>
<keyword evidence="3" id="KW-0732">Signal</keyword>
<comment type="similarity">
    <text evidence="1">Belongs to the leucine-binding protein family.</text>
</comment>
<dbReference type="PaxDb" id="246200-SPO0825"/>
<evidence type="ECO:0000256" key="2">
    <source>
        <dbReference type="ARBA" id="ARBA00022448"/>
    </source>
</evidence>
<dbReference type="Gene3D" id="3.40.50.2300">
    <property type="match status" value="2"/>
</dbReference>
<dbReference type="Proteomes" id="UP000001023">
    <property type="component" value="Chromosome"/>
</dbReference>
<dbReference type="STRING" id="246200.SPO0825"/>
<dbReference type="CDD" id="cd06330">
    <property type="entry name" value="PBP1_As_SBP-like"/>
    <property type="match status" value="1"/>
</dbReference>
<name>Q5LV77_RUEPO</name>
<dbReference type="KEGG" id="sil:SPO0825"/>
<dbReference type="PRINTS" id="PR00337">
    <property type="entry name" value="LEUILEVALBP"/>
</dbReference>
<dbReference type="PANTHER" id="PTHR30483:SF37">
    <property type="entry name" value="ABC TRANSPORTER SUBSTRATE-BINDING PROTEIN"/>
    <property type="match status" value="1"/>
</dbReference>
<protein>
    <submittedName>
        <fullName evidence="7">Branched-chain amino acid ABC transporter, periplasmic substrate-binding protein</fullName>
    </submittedName>
</protein>
<dbReference type="InterPro" id="IPR028081">
    <property type="entry name" value="Leu-bd"/>
</dbReference>
<dbReference type="Pfam" id="PF13458">
    <property type="entry name" value="Peripla_BP_6"/>
    <property type="match status" value="1"/>
</dbReference>
<dbReference type="HOGENOM" id="CLU_027128_1_4_5"/>
<dbReference type="PANTHER" id="PTHR30483">
    <property type="entry name" value="LEUCINE-SPECIFIC-BINDING PROTEIN"/>
    <property type="match status" value="1"/>
</dbReference>
<organism evidence="7 8">
    <name type="scientific">Ruegeria pomeroyi (strain ATCC 700808 / DSM 15171 / DSS-3)</name>
    <name type="common">Silicibacter pomeroyi</name>
    <dbReference type="NCBI Taxonomy" id="246200"/>
    <lineage>
        <taxon>Bacteria</taxon>
        <taxon>Pseudomonadati</taxon>
        <taxon>Pseudomonadota</taxon>
        <taxon>Alphaproteobacteria</taxon>
        <taxon>Rhodobacterales</taxon>
        <taxon>Roseobacteraceae</taxon>
        <taxon>Ruegeria</taxon>
    </lineage>
</organism>
<dbReference type="InterPro" id="IPR000709">
    <property type="entry name" value="Leu_Ile_Val-bd"/>
</dbReference>
<keyword evidence="4" id="KW-0029">Amino-acid transport</keyword>
<evidence type="ECO:0000256" key="5">
    <source>
        <dbReference type="SAM" id="MobiDB-lite"/>
    </source>
</evidence>